<evidence type="ECO:0000313" key="3">
    <source>
        <dbReference type="Proteomes" id="UP000299102"/>
    </source>
</evidence>
<feature type="region of interest" description="Disordered" evidence="1">
    <location>
        <begin position="83"/>
        <end position="104"/>
    </location>
</feature>
<gene>
    <name evidence="2" type="ORF">EVAR_95225_1</name>
</gene>
<dbReference type="AlphaFoldDB" id="A0A4C2A372"/>
<reference evidence="2 3" key="1">
    <citation type="journal article" date="2019" name="Commun. Biol.">
        <title>The bagworm genome reveals a unique fibroin gene that provides high tensile strength.</title>
        <authorList>
            <person name="Kono N."/>
            <person name="Nakamura H."/>
            <person name="Ohtoshi R."/>
            <person name="Tomita M."/>
            <person name="Numata K."/>
            <person name="Arakawa K."/>
        </authorList>
    </citation>
    <scope>NUCLEOTIDE SEQUENCE [LARGE SCALE GENOMIC DNA]</scope>
</reference>
<evidence type="ECO:0000256" key="1">
    <source>
        <dbReference type="SAM" id="MobiDB-lite"/>
    </source>
</evidence>
<dbReference type="EMBL" id="BGZK01002511">
    <property type="protein sequence ID" value="GBP94498.1"/>
    <property type="molecule type" value="Genomic_DNA"/>
</dbReference>
<sequence>MPPLMVMGGKGIVQAWSSGARFNDRNGGNCSGGKERACRLLSWSTWLREWRFMLRTRVCECDWPCRLELKPDGEVAAACTRSARRSSRIDTTNYEPTSTLYDSR</sequence>
<proteinExistence type="predicted"/>
<dbReference type="Proteomes" id="UP000299102">
    <property type="component" value="Unassembled WGS sequence"/>
</dbReference>
<evidence type="ECO:0000313" key="2">
    <source>
        <dbReference type="EMBL" id="GBP94498.1"/>
    </source>
</evidence>
<protein>
    <submittedName>
        <fullName evidence="2">Uncharacterized protein</fullName>
    </submittedName>
</protein>
<comment type="caution">
    <text evidence="2">The sequence shown here is derived from an EMBL/GenBank/DDBJ whole genome shotgun (WGS) entry which is preliminary data.</text>
</comment>
<feature type="compositionally biased region" description="Polar residues" evidence="1">
    <location>
        <begin position="89"/>
        <end position="104"/>
    </location>
</feature>
<name>A0A4C2A372_EUMVA</name>
<accession>A0A4C2A372</accession>
<keyword evidence="3" id="KW-1185">Reference proteome</keyword>
<organism evidence="2 3">
    <name type="scientific">Eumeta variegata</name>
    <name type="common">Bagworm moth</name>
    <name type="synonym">Eumeta japonica</name>
    <dbReference type="NCBI Taxonomy" id="151549"/>
    <lineage>
        <taxon>Eukaryota</taxon>
        <taxon>Metazoa</taxon>
        <taxon>Ecdysozoa</taxon>
        <taxon>Arthropoda</taxon>
        <taxon>Hexapoda</taxon>
        <taxon>Insecta</taxon>
        <taxon>Pterygota</taxon>
        <taxon>Neoptera</taxon>
        <taxon>Endopterygota</taxon>
        <taxon>Lepidoptera</taxon>
        <taxon>Glossata</taxon>
        <taxon>Ditrysia</taxon>
        <taxon>Tineoidea</taxon>
        <taxon>Psychidae</taxon>
        <taxon>Oiketicinae</taxon>
        <taxon>Eumeta</taxon>
    </lineage>
</organism>